<dbReference type="InterPro" id="IPR000683">
    <property type="entry name" value="Gfo/Idh/MocA-like_OxRdtase_N"/>
</dbReference>
<dbReference type="InterPro" id="IPR036291">
    <property type="entry name" value="NAD(P)-bd_dom_sf"/>
</dbReference>
<reference evidence="3" key="1">
    <citation type="submission" date="2021-08" db="EMBL/GenBank/DDBJ databases">
        <title>Hoeflea bacterium WL0058 sp. nov., isolated from the sediment.</title>
        <authorList>
            <person name="Wang L."/>
            <person name="Zhang D."/>
        </authorList>
    </citation>
    <scope>NUCLEOTIDE SEQUENCE</scope>
    <source>
        <strain evidence="3">WL0058</strain>
    </source>
</reference>
<dbReference type="SUPFAM" id="SSF55347">
    <property type="entry name" value="Glyceraldehyde-3-phosphate dehydrogenase-like, C-terminal domain"/>
    <property type="match status" value="1"/>
</dbReference>
<evidence type="ECO:0000259" key="2">
    <source>
        <dbReference type="Pfam" id="PF22725"/>
    </source>
</evidence>
<dbReference type="Gene3D" id="3.40.50.720">
    <property type="entry name" value="NAD(P)-binding Rossmann-like Domain"/>
    <property type="match status" value="1"/>
</dbReference>
<evidence type="ECO:0000313" key="3">
    <source>
        <dbReference type="EMBL" id="MBW8637183.1"/>
    </source>
</evidence>
<dbReference type="SUPFAM" id="SSF51735">
    <property type="entry name" value="NAD(P)-binding Rossmann-fold domains"/>
    <property type="match status" value="1"/>
</dbReference>
<dbReference type="InterPro" id="IPR051450">
    <property type="entry name" value="Gfo/Idh/MocA_Oxidoreductases"/>
</dbReference>
<dbReference type="PANTHER" id="PTHR43377">
    <property type="entry name" value="BILIVERDIN REDUCTASE A"/>
    <property type="match status" value="1"/>
</dbReference>
<keyword evidence="4" id="KW-1185">Reference proteome</keyword>
<comment type="caution">
    <text evidence="3">The sequence shown here is derived from an EMBL/GenBank/DDBJ whole genome shotgun (WGS) entry which is preliminary data.</text>
</comment>
<dbReference type="Pfam" id="PF01408">
    <property type="entry name" value="GFO_IDH_MocA"/>
    <property type="match status" value="1"/>
</dbReference>
<feature type="domain" description="GFO/IDH/MocA-like oxidoreductase" evidence="2">
    <location>
        <begin position="158"/>
        <end position="237"/>
    </location>
</feature>
<dbReference type="Proteomes" id="UP001196509">
    <property type="component" value="Unassembled WGS sequence"/>
</dbReference>
<name>A0AAE2ZMS6_9HYPH</name>
<protein>
    <submittedName>
        <fullName evidence="3">Gfo/Idh/MocA family oxidoreductase</fullName>
    </submittedName>
</protein>
<dbReference type="AlphaFoldDB" id="A0AAE2ZMS6"/>
<evidence type="ECO:0000313" key="4">
    <source>
        <dbReference type="Proteomes" id="UP001196509"/>
    </source>
</evidence>
<dbReference type="GO" id="GO:0000166">
    <property type="term" value="F:nucleotide binding"/>
    <property type="evidence" value="ECO:0007669"/>
    <property type="project" value="InterPro"/>
</dbReference>
<accession>A0AAE2ZMS6</accession>
<proteinExistence type="predicted"/>
<organism evidence="3 4">
    <name type="scientific">Flavimaribacter sediminis</name>
    <dbReference type="NCBI Taxonomy" id="2865987"/>
    <lineage>
        <taxon>Bacteria</taxon>
        <taxon>Pseudomonadati</taxon>
        <taxon>Pseudomonadota</taxon>
        <taxon>Alphaproteobacteria</taxon>
        <taxon>Hyphomicrobiales</taxon>
        <taxon>Rhizobiaceae</taxon>
        <taxon>Flavimaribacter</taxon>
    </lineage>
</organism>
<dbReference type="Gene3D" id="3.30.360.10">
    <property type="entry name" value="Dihydrodipicolinate Reductase, domain 2"/>
    <property type="match status" value="1"/>
</dbReference>
<dbReference type="PANTHER" id="PTHR43377:SF1">
    <property type="entry name" value="BILIVERDIN REDUCTASE A"/>
    <property type="match status" value="1"/>
</dbReference>
<dbReference type="EMBL" id="JAICBX010000002">
    <property type="protein sequence ID" value="MBW8637183.1"/>
    <property type="molecule type" value="Genomic_DNA"/>
</dbReference>
<dbReference type="InterPro" id="IPR055170">
    <property type="entry name" value="GFO_IDH_MocA-like_dom"/>
</dbReference>
<feature type="domain" description="Gfo/Idh/MocA-like oxidoreductase N-terminal" evidence="1">
    <location>
        <begin position="23"/>
        <end position="116"/>
    </location>
</feature>
<sequence>MKIVILEASHWHVPLYLDALGDHGIEVVGVSDSARGPGPAIANRFGARFYERYESMLDNEQPDFAFAFGRHCDMKAIATTLIDRKIPLALEKPCGMNGVEVSELRQLADAQNAFVSIPLIFGFSDLPAALTKDDPSSPWRHMAFRFIAGPIERYLDANCPWMLARDLAGGGCAINLGVHFVDLVLRLTGQDVISVSARMTHAPDKADVEIYSSMTLETQGGQIATIETGYTYPGGTPELRDFTFALASDDAYYRSRPEGVTRTPRDGSPTRQIDIELNTDIFYAAFVRDTLQAFRTGRKPLAGLDRMERIINVIDCGYESNEQGGTAVRVRDQEARDGITAPGAG</sequence>
<gene>
    <name evidence="3" type="ORF">K1W69_08290</name>
</gene>
<dbReference type="RefSeq" id="WP_220227916.1">
    <property type="nucleotide sequence ID" value="NZ_JAICBX010000002.1"/>
</dbReference>
<evidence type="ECO:0000259" key="1">
    <source>
        <dbReference type="Pfam" id="PF01408"/>
    </source>
</evidence>
<dbReference type="Pfam" id="PF22725">
    <property type="entry name" value="GFO_IDH_MocA_C3"/>
    <property type="match status" value="1"/>
</dbReference>